<gene>
    <name evidence="3" type="ORF">EJB05_41670</name>
</gene>
<dbReference type="AlphaFoldDB" id="A0A5J9TAC6"/>
<dbReference type="PANTHER" id="PTHR31589:SF244">
    <property type="entry name" value="OS06G0670633 PROTEIN"/>
    <property type="match status" value="1"/>
</dbReference>
<dbReference type="EMBL" id="RWGY01000039">
    <property type="protein sequence ID" value="TVU08272.1"/>
    <property type="molecule type" value="Genomic_DNA"/>
</dbReference>
<reference evidence="3 4" key="1">
    <citation type="journal article" date="2019" name="Sci. Rep.">
        <title>A high-quality genome of Eragrostis curvula grass provides insights into Poaceae evolution and supports new strategies to enhance forage quality.</title>
        <authorList>
            <person name="Carballo J."/>
            <person name="Santos B.A.C.M."/>
            <person name="Zappacosta D."/>
            <person name="Garbus I."/>
            <person name="Selva J.P."/>
            <person name="Gallo C.A."/>
            <person name="Diaz A."/>
            <person name="Albertini E."/>
            <person name="Caccamo M."/>
            <person name="Echenique V."/>
        </authorList>
    </citation>
    <scope>NUCLEOTIDE SEQUENCE [LARGE SCALE GENOMIC DNA]</scope>
    <source>
        <strain evidence="4">cv. Victoria</strain>
        <tissue evidence="3">Leaf</tissue>
    </source>
</reference>
<dbReference type="InterPro" id="IPR053168">
    <property type="entry name" value="Glutamic_endopeptidase"/>
</dbReference>
<dbReference type="Proteomes" id="UP000324897">
    <property type="component" value="Chromosome 3"/>
</dbReference>
<dbReference type="PANTHER" id="PTHR31589">
    <property type="entry name" value="PROTEIN, PUTATIVE (DUF239)-RELATED-RELATED"/>
    <property type="match status" value="1"/>
</dbReference>
<evidence type="ECO:0000313" key="4">
    <source>
        <dbReference type="Proteomes" id="UP000324897"/>
    </source>
</evidence>
<name>A0A5J9TAC6_9POAL</name>
<dbReference type="InterPro" id="IPR004314">
    <property type="entry name" value="Neprosin"/>
</dbReference>
<dbReference type="OrthoDB" id="663807at2759"/>
<dbReference type="Gene3D" id="3.90.1320.10">
    <property type="entry name" value="Outer-capsid protein sigma 3, large lobe"/>
    <property type="match status" value="1"/>
</dbReference>
<feature type="chain" id="PRO_5023904790" description="Neprosin PEP catalytic domain-containing protein" evidence="1">
    <location>
        <begin position="23"/>
        <end position="305"/>
    </location>
</feature>
<proteinExistence type="predicted"/>
<feature type="signal peptide" evidence="1">
    <location>
        <begin position="1"/>
        <end position="22"/>
    </location>
</feature>
<feature type="domain" description="Neprosin PEP catalytic" evidence="2">
    <location>
        <begin position="57"/>
        <end position="304"/>
    </location>
</feature>
<sequence length="305" mass="33621">MLRPFYLFMLLSIFCLKQVATASWCGKRPYLCSGMRFNQEASSNGSSLSIKVEPLDSLPSIQHRAVYESSSTYDSVLYGTIATLSVHEFPATIHGQDTEATVVVSNVQQGRADNINAIHAGWGIAPYFYGDNKSHFYVKWTADGYRSTGCTDLKCNGFVPVNYAPITPGDSLEGKSKITIKIFKKKDDGDWWLYFGHDGGNITPVGFWPKNLFNSLTDHANMITWGGYTGSNVGEPSPPMGNGQWPGEKSATFEDIQFVDNNGHGYVPPPWPVGVHSDVTHKKCYQVSVFTNNMFYYGGPGGCTD</sequence>
<accession>A0A5J9TAC6</accession>
<evidence type="ECO:0000259" key="2">
    <source>
        <dbReference type="PROSITE" id="PS52045"/>
    </source>
</evidence>
<dbReference type="Gramene" id="TVU08272">
    <property type="protein sequence ID" value="TVU08272"/>
    <property type="gene ID" value="EJB05_41670"/>
</dbReference>
<organism evidence="3 4">
    <name type="scientific">Eragrostis curvula</name>
    <name type="common">weeping love grass</name>
    <dbReference type="NCBI Taxonomy" id="38414"/>
    <lineage>
        <taxon>Eukaryota</taxon>
        <taxon>Viridiplantae</taxon>
        <taxon>Streptophyta</taxon>
        <taxon>Embryophyta</taxon>
        <taxon>Tracheophyta</taxon>
        <taxon>Spermatophyta</taxon>
        <taxon>Magnoliopsida</taxon>
        <taxon>Liliopsida</taxon>
        <taxon>Poales</taxon>
        <taxon>Poaceae</taxon>
        <taxon>PACMAD clade</taxon>
        <taxon>Chloridoideae</taxon>
        <taxon>Eragrostideae</taxon>
        <taxon>Eragrostidinae</taxon>
        <taxon>Eragrostis</taxon>
    </lineage>
</organism>
<protein>
    <recommendedName>
        <fullName evidence="2">Neprosin PEP catalytic domain-containing protein</fullName>
    </recommendedName>
</protein>
<evidence type="ECO:0000256" key="1">
    <source>
        <dbReference type="SAM" id="SignalP"/>
    </source>
</evidence>
<keyword evidence="4" id="KW-1185">Reference proteome</keyword>
<dbReference type="Pfam" id="PF03080">
    <property type="entry name" value="Neprosin"/>
    <property type="match status" value="1"/>
</dbReference>
<evidence type="ECO:0000313" key="3">
    <source>
        <dbReference type="EMBL" id="TVU08272.1"/>
    </source>
</evidence>
<comment type="caution">
    <text evidence="3">The sequence shown here is derived from an EMBL/GenBank/DDBJ whole genome shotgun (WGS) entry which is preliminary data.</text>
</comment>
<keyword evidence="1" id="KW-0732">Signal</keyword>
<dbReference type="PROSITE" id="PS52045">
    <property type="entry name" value="NEPROSIN_PEP_CD"/>
    <property type="match status" value="1"/>
</dbReference>